<dbReference type="AlphaFoldDB" id="A0A1C2J1P2"/>
<dbReference type="SMART" id="SM00530">
    <property type="entry name" value="HTH_XRE"/>
    <property type="match status" value="1"/>
</dbReference>
<keyword evidence="3" id="KW-1185">Reference proteome</keyword>
<dbReference type="InterPro" id="IPR022453">
    <property type="entry name" value="Znf_MqsA-type"/>
</dbReference>
<dbReference type="InterPro" id="IPR010982">
    <property type="entry name" value="Lambda_DNA-bd_dom_sf"/>
</dbReference>
<dbReference type="NCBIfam" id="TIGR03831">
    <property type="entry name" value="YgiT_finger"/>
    <property type="match status" value="1"/>
</dbReference>
<dbReference type="GO" id="GO:0003677">
    <property type="term" value="F:DNA binding"/>
    <property type="evidence" value="ECO:0007669"/>
    <property type="project" value="InterPro"/>
</dbReference>
<dbReference type="SUPFAM" id="SSF47413">
    <property type="entry name" value="lambda repressor-like DNA-binding domains"/>
    <property type="match status" value="1"/>
</dbReference>
<accession>A0A1C2J1P2</accession>
<dbReference type="Gene3D" id="1.10.260.40">
    <property type="entry name" value="lambda repressor-like DNA-binding domains"/>
    <property type="match status" value="1"/>
</dbReference>
<organism evidence="2 3">
    <name type="scientific">Acidithiobacillus thiooxidans</name>
    <name type="common">Thiobacillus thiooxidans</name>
    <dbReference type="NCBI Taxonomy" id="930"/>
    <lineage>
        <taxon>Bacteria</taxon>
        <taxon>Pseudomonadati</taxon>
        <taxon>Pseudomonadota</taxon>
        <taxon>Acidithiobacillia</taxon>
        <taxon>Acidithiobacillales</taxon>
        <taxon>Acidithiobacillaceae</taxon>
        <taxon>Acidithiobacillus</taxon>
    </lineage>
</organism>
<evidence type="ECO:0000313" key="3">
    <source>
        <dbReference type="Proteomes" id="UP000095008"/>
    </source>
</evidence>
<dbReference type="Proteomes" id="UP000095008">
    <property type="component" value="Unassembled WGS sequence"/>
</dbReference>
<dbReference type="OrthoDB" id="7349669at2"/>
<name>A0A1C2J1P2_ACITH</name>
<dbReference type="PROSITE" id="PS50943">
    <property type="entry name" value="HTH_CROC1"/>
    <property type="match status" value="1"/>
</dbReference>
<dbReference type="InterPro" id="IPR001387">
    <property type="entry name" value="Cro/C1-type_HTH"/>
</dbReference>
<gene>
    <name evidence="2" type="ORF">A6M23_16570</name>
</gene>
<dbReference type="NCBIfam" id="TIGR03830">
    <property type="entry name" value="CxxCG_CxxCG_HTH"/>
    <property type="match status" value="1"/>
</dbReference>
<dbReference type="RefSeq" id="WP_065974586.1">
    <property type="nucleotide sequence ID" value="NZ_JABBDT010000087.1"/>
</dbReference>
<dbReference type="InterPro" id="IPR022452">
    <property type="entry name" value="MqsA"/>
</dbReference>
<dbReference type="InterPro" id="IPR032758">
    <property type="entry name" value="MqsA/HigA-2"/>
</dbReference>
<evidence type="ECO:0000313" key="2">
    <source>
        <dbReference type="EMBL" id="OCX68930.1"/>
    </source>
</evidence>
<reference evidence="2" key="1">
    <citation type="journal article" date="2016" name="Int. J. Mol. Sci.">
        <title>Comparative genomics of the extreme acidophile Acidithiobacillus thiooxidans reveals intraspecific divergence and niche adaptation.</title>
        <authorList>
            <person name="Zhang X."/>
            <person name="Feng X."/>
            <person name="Tao J."/>
            <person name="Ma L."/>
            <person name="Xiao Y."/>
            <person name="Liang Y."/>
            <person name="Liu X."/>
            <person name="Yin H."/>
        </authorList>
    </citation>
    <scope>NUCLEOTIDE SEQUENCE [LARGE SCALE GENOMIC DNA]</scope>
    <source>
        <strain evidence="2">DXS-W</strain>
    </source>
</reference>
<protein>
    <submittedName>
        <fullName evidence="2">XRE family transcriptional regulator</fullName>
    </submittedName>
</protein>
<comment type="caution">
    <text evidence="2">The sequence shown here is derived from an EMBL/GenBank/DDBJ whole genome shotgun (WGS) entry which is preliminary data.</text>
</comment>
<dbReference type="CDD" id="cd00093">
    <property type="entry name" value="HTH_XRE"/>
    <property type="match status" value="1"/>
</dbReference>
<dbReference type="Gene3D" id="3.10.20.860">
    <property type="match status" value="1"/>
</dbReference>
<sequence>MTEKRFCLQCDDGTELVHERRDMHVFIEGRTANIAEVSGWHCPVCGECEFDAGEAHRYADTLQQLRREVAQRRGEELRNARKRLHLSQKEAGTLFGGGASAFSEYERGKTQPHKSTVLLLKLLGQHPELLQEIRRAE</sequence>
<feature type="domain" description="HTH cro/C1-type" evidence="1">
    <location>
        <begin position="77"/>
        <end position="130"/>
    </location>
</feature>
<dbReference type="Pfam" id="PF15731">
    <property type="entry name" value="MqsA_antitoxin"/>
    <property type="match status" value="1"/>
</dbReference>
<proteinExistence type="predicted"/>
<dbReference type="EMBL" id="LWRY01000243">
    <property type="protein sequence ID" value="OCX68930.1"/>
    <property type="molecule type" value="Genomic_DNA"/>
</dbReference>
<evidence type="ECO:0000259" key="1">
    <source>
        <dbReference type="PROSITE" id="PS50943"/>
    </source>
</evidence>